<dbReference type="SMART" id="SM00842">
    <property type="entry name" value="FtsA"/>
    <property type="match status" value="1"/>
</dbReference>
<dbReference type="Gene3D" id="3.30.1490.300">
    <property type="match status" value="1"/>
</dbReference>
<dbReference type="CDD" id="cd24049">
    <property type="entry name" value="ASKHA_NBD_PilM"/>
    <property type="match status" value="1"/>
</dbReference>
<keyword evidence="3" id="KW-1185">Reference proteome</keyword>
<comment type="caution">
    <text evidence="2">The sequence shown here is derived from an EMBL/GenBank/DDBJ whole genome shotgun (WGS) entry which is preliminary data.</text>
</comment>
<evidence type="ECO:0000313" key="2">
    <source>
        <dbReference type="EMBL" id="MBT0665632.1"/>
    </source>
</evidence>
<dbReference type="InterPro" id="IPR003494">
    <property type="entry name" value="SHS2_FtsA"/>
</dbReference>
<dbReference type="EMBL" id="JAHCVJ010000006">
    <property type="protein sequence ID" value="MBT0665632.1"/>
    <property type="molecule type" value="Genomic_DNA"/>
</dbReference>
<dbReference type="SUPFAM" id="SSF53067">
    <property type="entry name" value="Actin-like ATPase domain"/>
    <property type="match status" value="2"/>
</dbReference>
<dbReference type="PIRSF" id="PIRSF019169">
    <property type="entry name" value="PilM"/>
    <property type="match status" value="1"/>
</dbReference>
<dbReference type="GO" id="GO:0051301">
    <property type="term" value="P:cell division"/>
    <property type="evidence" value="ECO:0007669"/>
    <property type="project" value="InterPro"/>
</dbReference>
<dbReference type="InterPro" id="IPR043129">
    <property type="entry name" value="ATPase_NBD"/>
</dbReference>
<organism evidence="2 3">
    <name type="scientific">Geoanaerobacter pelophilus</name>
    <dbReference type="NCBI Taxonomy" id="60036"/>
    <lineage>
        <taxon>Bacteria</taxon>
        <taxon>Pseudomonadati</taxon>
        <taxon>Thermodesulfobacteriota</taxon>
        <taxon>Desulfuromonadia</taxon>
        <taxon>Geobacterales</taxon>
        <taxon>Geobacteraceae</taxon>
        <taxon>Geoanaerobacter</taxon>
    </lineage>
</organism>
<proteinExistence type="predicted"/>
<evidence type="ECO:0000259" key="1">
    <source>
        <dbReference type="SMART" id="SM00842"/>
    </source>
</evidence>
<dbReference type="PANTHER" id="PTHR32432:SF3">
    <property type="entry name" value="ETHANOLAMINE UTILIZATION PROTEIN EUTJ"/>
    <property type="match status" value="1"/>
</dbReference>
<dbReference type="AlphaFoldDB" id="A0AAW4LCM3"/>
<reference evidence="2 3" key="1">
    <citation type="submission" date="2021-05" db="EMBL/GenBank/DDBJ databases">
        <title>The draft genome of Geobacter pelophilus DSM 12255.</title>
        <authorList>
            <person name="Xu Z."/>
            <person name="Masuda Y."/>
            <person name="Itoh H."/>
            <person name="Senoo K."/>
        </authorList>
    </citation>
    <scope>NUCLEOTIDE SEQUENCE [LARGE SCALE GENOMIC DNA]</scope>
    <source>
        <strain evidence="2 3">DSM 12255</strain>
    </source>
</reference>
<name>A0AAW4LCM3_9BACT</name>
<accession>A0AAW4LCM3</accession>
<feature type="domain" description="SHS2" evidence="1">
    <location>
        <begin position="9"/>
        <end position="175"/>
    </location>
</feature>
<gene>
    <name evidence="2" type="primary">pilM</name>
    <name evidence="2" type="ORF">KI809_15085</name>
</gene>
<dbReference type="InterPro" id="IPR005883">
    <property type="entry name" value="PilM"/>
</dbReference>
<dbReference type="Gene3D" id="3.30.420.40">
    <property type="match status" value="2"/>
</dbReference>
<dbReference type="PANTHER" id="PTHR32432">
    <property type="entry name" value="CELL DIVISION PROTEIN FTSA-RELATED"/>
    <property type="match status" value="1"/>
</dbReference>
<evidence type="ECO:0000313" key="3">
    <source>
        <dbReference type="Proteomes" id="UP000811899"/>
    </source>
</evidence>
<dbReference type="Proteomes" id="UP000811899">
    <property type="component" value="Unassembled WGS sequence"/>
</dbReference>
<dbReference type="InterPro" id="IPR050696">
    <property type="entry name" value="FtsA/MreB"/>
</dbReference>
<dbReference type="Pfam" id="PF11104">
    <property type="entry name" value="PilM_2"/>
    <property type="match status" value="1"/>
</dbReference>
<sequence>MLFQRKKDILGIDIGSSSVKLVQLKQQKNGYSLVNLGLLPLPPEAIVDNALMDSSSIVESVKNLIKSLNIKDKEIACSVSGNSVIIRKILLPAMPPEELEEQIQWEAEQYIPFDVNDVNIDFQLLAQDENDLSKMNVLLVASKKDIINDYTTVFSEAGLKLVVMDVDSFAVQNIFEFNYDTDPDEVYALINVGASIMNINIVRGGISLFTRDVQMGGNLYTEEIQKQFALSRDDAERVKLTGDIQEPERLSDVIDRINDTLAIEIRRSLDFYNSNASDGKISKVFLSGGCSKTSKLAEAVSERLGMPVEILNPFQKIKFSEKEFDPEYLQAIAPLMTVVTGLATRRSGDKW</sequence>
<protein>
    <submittedName>
        <fullName evidence="2">Type IV pilus assembly protein PilM</fullName>
    </submittedName>
</protein>
<dbReference type="NCBIfam" id="TIGR01175">
    <property type="entry name" value="pilM"/>
    <property type="match status" value="1"/>
</dbReference>
<dbReference type="RefSeq" id="WP_214172404.1">
    <property type="nucleotide sequence ID" value="NZ_JAHCVJ010000006.1"/>
</dbReference>